<evidence type="ECO:0000256" key="1">
    <source>
        <dbReference type="ARBA" id="ARBA00022729"/>
    </source>
</evidence>
<proteinExistence type="predicted"/>
<organism evidence="3 4">
    <name type="scientific">Sporocytophaga myxococcoides</name>
    <dbReference type="NCBI Taxonomy" id="153721"/>
    <lineage>
        <taxon>Bacteria</taxon>
        <taxon>Pseudomonadati</taxon>
        <taxon>Bacteroidota</taxon>
        <taxon>Cytophagia</taxon>
        <taxon>Cytophagales</taxon>
        <taxon>Cytophagaceae</taxon>
        <taxon>Sporocytophaga</taxon>
    </lineage>
</organism>
<name>A0A098LHL0_9BACT</name>
<keyword evidence="4" id="KW-1185">Reference proteome</keyword>
<dbReference type="InterPro" id="IPR014755">
    <property type="entry name" value="Cu-Rt/internalin_Ig-like"/>
</dbReference>
<dbReference type="PROSITE" id="PS51841">
    <property type="entry name" value="LTD"/>
    <property type="match status" value="2"/>
</dbReference>
<sequence>MFAINAFAQSDLVITEILYNQPGNDTLEFIELYNKGSQPLNLAGYKVTSGFDYVFPAYVLQPGSYVVVARYADFFEQTFGLVPLQWDNGTLSNSGEKIVIKTPSGAIADSVEYDNKKPWDNKADGEGSSLVLCDVNSDNAFGYNWDASNDIGGIFEDGSIIYASPGEGNSVCNVSPDTYPPLIKRVYAPQNNIVKVIFNESLDISSAQTVSNYSGLNVTSATLSASKDTVTLTLSVALEIASVNSITITDVADVLGNKFISQSFSFIFNNTKAPLVITEIMYNNPGTDTLEFIELYNNGPEAVNIGGYYFSDGIDFVFPSIVVGSKQYIVVCANQTYFNSFFDLTNTYQWTSGSLNNSGESITLRNTADVVIDHVLYSFNAPWPAEADGNGPSLKFCDPELDNNYGANWSYSDVYVKDYLGLPIYATPGTDDEACVLSLFGQKTSIQKIKVYPNPSAGIFRLDLESGRNSVEVLNSFGQVVYSKETNSVNEEINLSDQKKGIYFIRLINLDMDVSSSAKIVIE</sequence>
<dbReference type="NCBIfam" id="TIGR04183">
    <property type="entry name" value="Por_Secre_tail"/>
    <property type="match status" value="1"/>
</dbReference>
<dbReference type="STRING" id="153721.MYP_3659"/>
<dbReference type="Gene3D" id="2.60.40.1260">
    <property type="entry name" value="Lamin Tail domain"/>
    <property type="match status" value="2"/>
</dbReference>
<evidence type="ECO:0000313" key="3">
    <source>
        <dbReference type="EMBL" id="GAL86430.1"/>
    </source>
</evidence>
<protein>
    <recommendedName>
        <fullName evidence="2">LTD domain-containing protein</fullName>
    </recommendedName>
</protein>
<feature type="domain" description="LTD" evidence="2">
    <location>
        <begin position="1"/>
        <end position="115"/>
    </location>
</feature>
<dbReference type="InterPro" id="IPR036415">
    <property type="entry name" value="Lamin_tail_dom_sf"/>
</dbReference>
<dbReference type="Pfam" id="PF00932">
    <property type="entry name" value="LTD"/>
    <property type="match status" value="2"/>
</dbReference>
<keyword evidence="1" id="KW-0732">Signal</keyword>
<gene>
    <name evidence="3" type="ORF">MYP_3659</name>
</gene>
<reference evidence="3 4" key="1">
    <citation type="submission" date="2014-09" db="EMBL/GenBank/DDBJ databases">
        <title>Sporocytophaga myxococcoides PG-01 genome sequencing.</title>
        <authorList>
            <person name="Liu L."/>
            <person name="Gao P.J."/>
            <person name="Chen G.J."/>
            <person name="Wang L.S."/>
        </authorList>
    </citation>
    <scope>NUCLEOTIDE SEQUENCE [LARGE SCALE GENOMIC DNA]</scope>
    <source>
        <strain evidence="3 4">PG-01</strain>
    </source>
</reference>
<dbReference type="Gene3D" id="2.60.40.1220">
    <property type="match status" value="1"/>
</dbReference>
<dbReference type="eggNOG" id="COG1404">
    <property type="taxonomic scope" value="Bacteria"/>
</dbReference>
<comment type="caution">
    <text evidence="3">The sequence shown here is derived from an EMBL/GenBank/DDBJ whole genome shotgun (WGS) entry which is preliminary data.</text>
</comment>
<dbReference type="Proteomes" id="UP000030185">
    <property type="component" value="Unassembled WGS sequence"/>
</dbReference>
<feature type="domain" description="LTD" evidence="2">
    <location>
        <begin position="263"/>
        <end position="381"/>
    </location>
</feature>
<dbReference type="InterPro" id="IPR001322">
    <property type="entry name" value="Lamin_tail_dom"/>
</dbReference>
<evidence type="ECO:0000313" key="4">
    <source>
        <dbReference type="Proteomes" id="UP000030185"/>
    </source>
</evidence>
<dbReference type="InterPro" id="IPR026444">
    <property type="entry name" value="Secre_tail"/>
</dbReference>
<evidence type="ECO:0000259" key="2">
    <source>
        <dbReference type="PROSITE" id="PS51841"/>
    </source>
</evidence>
<accession>A0A098LHL0</accession>
<dbReference type="AlphaFoldDB" id="A0A098LHL0"/>
<dbReference type="EMBL" id="BBLT01000008">
    <property type="protein sequence ID" value="GAL86430.1"/>
    <property type="molecule type" value="Genomic_DNA"/>
</dbReference>
<dbReference type="Pfam" id="PF18962">
    <property type="entry name" value="Por_Secre_tail"/>
    <property type="match status" value="1"/>
</dbReference>
<dbReference type="SUPFAM" id="SSF74853">
    <property type="entry name" value="Lamin A/C globular tail domain"/>
    <property type="match status" value="2"/>
</dbReference>